<dbReference type="PANTHER" id="PTHR30329">
    <property type="entry name" value="STATOR ELEMENT OF FLAGELLAR MOTOR COMPLEX"/>
    <property type="match status" value="1"/>
</dbReference>
<evidence type="ECO:0000259" key="6">
    <source>
        <dbReference type="PROSITE" id="PS51123"/>
    </source>
</evidence>
<dbReference type="InParanoid" id="A0A1Q5PTX0"/>
<evidence type="ECO:0000256" key="5">
    <source>
        <dbReference type="SAM" id="MobiDB-lite"/>
    </source>
</evidence>
<dbReference type="InterPro" id="IPR006665">
    <property type="entry name" value="OmpA-like"/>
</dbReference>
<protein>
    <recommendedName>
        <fullName evidence="6">OmpA-like domain-containing protein</fullName>
    </recommendedName>
</protein>
<dbReference type="PRINTS" id="PR01021">
    <property type="entry name" value="OMPADOMAIN"/>
</dbReference>
<evidence type="ECO:0000256" key="3">
    <source>
        <dbReference type="ARBA" id="ARBA00023237"/>
    </source>
</evidence>
<evidence type="ECO:0000313" key="7">
    <source>
        <dbReference type="EMBL" id="OKL51023.1"/>
    </source>
</evidence>
<gene>
    <name evidence="7" type="ORF">BSZ40_09715</name>
</gene>
<keyword evidence="2 4" id="KW-0472">Membrane</keyword>
<dbReference type="STRING" id="52770.BSZ40_09715"/>
<evidence type="ECO:0000256" key="4">
    <source>
        <dbReference type="PROSITE-ProRule" id="PRU00473"/>
    </source>
</evidence>
<evidence type="ECO:0000313" key="8">
    <source>
        <dbReference type="Proteomes" id="UP000185612"/>
    </source>
</evidence>
<evidence type="ECO:0000256" key="2">
    <source>
        <dbReference type="ARBA" id="ARBA00023136"/>
    </source>
</evidence>
<dbReference type="AlphaFoldDB" id="A0A1Q5PTX0"/>
<dbReference type="PROSITE" id="PS51123">
    <property type="entry name" value="OMPA_2"/>
    <property type="match status" value="1"/>
</dbReference>
<dbReference type="PROSITE" id="PS51257">
    <property type="entry name" value="PROKAR_LIPOPROTEIN"/>
    <property type="match status" value="1"/>
</dbReference>
<dbReference type="RefSeq" id="WP_073825806.1">
    <property type="nucleotide sequence ID" value="NZ_MQVS01000011.1"/>
</dbReference>
<dbReference type="Pfam" id="PF00691">
    <property type="entry name" value="OmpA"/>
    <property type="match status" value="1"/>
</dbReference>
<dbReference type="EMBL" id="MQVS01000011">
    <property type="protein sequence ID" value="OKL51023.1"/>
    <property type="molecule type" value="Genomic_DNA"/>
</dbReference>
<feature type="domain" description="OmpA-like" evidence="6">
    <location>
        <begin position="214"/>
        <end position="332"/>
    </location>
</feature>
<accession>A0A1Q5PTX0</accession>
<dbReference type="PANTHER" id="PTHR30329:SF21">
    <property type="entry name" value="LIPOPROTEIN YIAD-RELATED"/>
    <property type="match status" value="1"/>
</dbReference>
<sequence>MRVWRIGVAVAVAWGLVGCGADSDPAPTAVPSSSTAPTAASSGVATPAAEAVRVERSVLGVPAVLEVGPAYRMDGGTLLPVRVMPEKGAPETLLESSWTGGSSLGDTSGFTLVDFEAGTAQPGAKSSPIFASFGGEKGELETFAFFGQTTKDTVDVLVPFSGMVYDVPVVDGPAPQSAKDFLASVDRGTVVKEPLPLTEYRERVDGAFDVAAAAEEVEVNLAADVLFAVDSAELSGEADGVLQDAAAQLRVFEGGQVEIVGHTDSVADDAHNLELSRRRAEAVRQRLDALGALQGFGVTVDGRGESEPRVEETDDESRQLNRRVELRVTGKRREEAAVASAVPSPAAGAVTGQGTDTLRVPADVSKEELAVRVASLERRGKFLVGQLEVSCEQCTDGFAWKAFGRVLASAPHRDNQPEGPFTPATQLALLAGDERVFPVEFEFAEGRLALTDPNLYRTGAENGKSVYTVTAVWPDLGGDKATIDVNGERADSEGWRISDVPVAQ</sequence>
<dbReference type="CDD" id="cd07185">
    <property type="entry name" value="OmpA_C-like"/>
    <property type="match status" value="1"/>
</dbReference>
<dbReference type="GO" id="GO:0009279">
    <property type="term" value="C:cell outer membrane"/>
    <property type="evidence" value="ECO:0007669"/>
    <property type="project" value="UniProtKB-SubCell"/>
</dbReference>
<dbReference type="Gene3D" id="3.30.1330.60">
    <property type="entry name" value="OmpA-like domain"/>
    <property type="match status" value="1"/>
</dbReference>
<dbReference type="Proteomes" id="UP000185612">
    <property type="component" value="Unassembled WGS sequence"/>
</dbReference>
<dbReference type="SUPFAM" id="SSF103088">
    <property type="entry name" value="OmpA-like"/>
    <property type="match status" value="1"/>
</dbReference>
<keyword evidence="3" id="KW-0998">Cell outer membrane</keyword>
<reference evidence="8" key="1">
    <citation type="submission" date="2016-12" db="EMBL/GenBank/DDBJ databases">
        <authorList>
            <person name="Meng X."/>
        </authorList>
    </citation>
    <scope>NUCLEOTIDE SEQUENCE [LARGE SCALE GENOMIC DNA]</scope>
    <source>
        <strain evidence="8">DSM 20732</strain>
    </source>
</reference>
<proteinExistence type="predicted"/>
<comment type="subcellular location">
    <subcellularLocation>
        <location evidence="1">Cell outer membrane</location>
    </subcellularLocation>
</comment>
<evidence type="ECO:0000256" key="1">
    <source>
        <dbReference type="ARBA" id="ARBA00004442"/>
    </source>
</evidence>
<organism evidence="7 8">
    <name type="scientific">Buchananella hordeovulneris</name>
    <dbReference type="NCBI Taxonomy" id="52770"/>
    <lineage>
        <taxon>Bacteria</taxon>
        <taxon>Bacillati</taxon>
        <taxon>Actinomycetota</taxon>
        <taxon>Actinomycetes</taxon>
        <taxon>Actinomycetales</taxon>
        <taxon>Actinomycetaceae</taxon>
        <taxon>Buchananella</taxon>
    </lineage>
</organism>
<comment type="caution">
    <text evidence="7">The sequence shown here is derived from an EMBL/GenBank/DDBJ whole genome shotgun (WGS) entry which is preliminary data.</text>
</comment>
<dbReference type="InterPro" id="IPR050330">
    <property type="entry name" value="Bact_OuterMem_StrucFunc"/>
</dbReference>
<keyword evidence="8" id="KW-1185">Reference proteome</keyword>
<dbReference type="OrthoDB" id="5186344at2"/>
<feature type="region of interest" description="Disordered" evidence="5">
    <location>
        <begin position="24"/>
        <end position="44"/>
    </location>
</feature>
<name>A0A1Q5PTX0_9ACTO</name>
<dbReference type="InterPro" id="IPR036737">
    <property type="entry name" value="OmpA-like_sf"/>
</dbReference>
<dbReference type="InterPro" id="IPR006664">
    <property type="entry name" value="OMP_bac"/>
</dbReference>